<reference evidence="7" key="1">
    <citation type="submission" date="2025-08" db="UniProtKB">
        <authorList>
            <consortium name="RefSeq"/>
        </authorList>
    </citation>
    <scope>IDENTIFICATION</scope>
    <source>
        <tissue evidence="7">Entire body</tissue>
    </source>
</reference>
<dbReference type="InParanoid" id="A0A1W4WDV7"/>
<keyword evidence="1 2" id="KW-1015">Disulfide bond</keyword>
<dbReference type="PANTHER" id="PTHR45985:SF5">
    <property type="entry name" value="CHITIN AND LDLR BINDING DEACETYLASE 3"/>
    <property type="match status" value="1"/>
</dbReference>
<dbReference type="RefSeq" id="XP_018322151.1">
    <property type="nucleotide sequence ID" value="XM_018466649.1"/>
</dbReference>
<name>A0A1W4WDV7_AGRPL</name>
<dbReference type="CTD" id="35002"/>
<evidence type="ECO:0000313" key="7">
    <source>
        <dbReference type="RefSeq" id="XP_018322151.1"/>
    </source>
</evidence>
<dbReference type="PANTHER" id="PTHR45985">
    <property type="match status" value="1"/>
</dbReference>
<dbReference type="Proteomes" id="UP000192223">
    <property type="component" value="Unplaced"/>
</dbReference>
<feature type="disulfide bond" evidence="2">
    <location>
        <begin position="147"/>
        <end position="162"/>
    </location>
</feature>
<dbReference type="SMART" id="SM00494">
    <property type="entry name" value="ChtBD2"/>
    <property type="match status" value="1"/>
</dbReference>
<keyword evidence="3" id="KW-0732">Signal</keyword>
<dbReference type="InterPro" id="IPR011330">
    <property type="entry name" value="Glyco_hydro/deAcase_b/a-brl"/>
</dbReference>
<sequence length="535" mass="61858">MLILLLLNATSAKSFASTTSKEAEVQCAENGRFYRKEEVGDDAFECSKYFLCLDGEEFEFRCSQGLLFDIHRQTCEPEKQVNNCNVTVKAEFHFSSSEVPRKVLELSATKINYRAQVPRTASEPFENCKNDEIECDSGECVLIDYVCDGYPDCADGDDEESCDPENNPNLATPCDTTMCRLPDCYCSKDGTSIPGHMNSDNIPQMITLTFDDAITFDNIEIISKIFKSHRRNPNACPIKATFFVSHYNNNYFLTQKVWNNGHEMAIHSITHRSAKEWWLYNATVEDWFDEMVGQANIMHKYSKIHMADIRGLRAPFLNLGWNRQFLMMKEFGFIYDSSVIAPSSSKPLWPYTLDFAIPHTCKDNDGNCPTNAFPGIWELVINPFQVGQSSCSLPYACPYFTTADEFYTALVYNFKKHYTTNRAPFRISLQASWVKKHGVVQVIERFIDEVLRLPNVWFVTNWQLIEWMKQPTPIEKLHSFKQWQCQRKVTSLDKACDQPIACKLYSNFFNKQKYLYTCQECPKVYPWFRNEFGID</sequence>
<keyword evidence="6" id="KW-1185">Reference proteome</keyword>
<dbReference type="STRING" id="224129.A0A1W4WDV7"/>
<dbReference type="PROSITE" id="PS51677">
    <property type="entry name" value="NODB"/>
    <property type="match status" value="1"/>
</dbReference>
<feature type="domain" description="Chitin-binding type-2" evidence="4">
    <location>
        <begin position="24"/>
        <end position="86"/>
    </location>
</feature>
<feature type="domain" description="NodB homology" evidence="5">
    <location>
        <begin position="204"/>
        <end position="459"/>
    </location>
</feature>
<dbReference type="SMART" id="SM00192">
    <property type="entry name" value="LDLa"/>
    <property type="match status" value="1"/>
</dbReference>
<dbReference type="Gene3D" id="3.20.20.370">
    <property type="entry name" value="Glycoside hydrolase/deacetylase"/>
    <property type="match status" value="1"/>
</dbReference>
<dbReference type="Gene3D" id="4.10.400.10">
    <property type="entry name" value="Low-density Lipoprotein Receptor"/>
    <property type="match status" value="1"/>
</dbReference>
<feature type="chain" id="PRO_5010737311" evidence="3">
    <location>
        <begin position="17"/>
        <end position="535"/>
    </location>
</feature>
<dbReference type="InterPro" id="IPR036055">
    <property type="entry name" value="LDL_receptor-like_sf"/>
</dbReference>
<dbReference type="GO" id="GO:0008061">
    <property type="term" value="F:chitin binding"/>
    <property type="evidence" value="ECO:0007669"/>
    <property type="project" value="InterPro"/>
</dbReference>
<dbReference type="InterPro" id="IPR002509">
    <property type="entry name" value="NODB_dom"/>
</dbReference>
<dbReference type="PROSITE" id="PS50940">
    <property type="entry name" value="CHIT_BIND_II"/>
    <property type="match status" value="1"/>
</dbReference>
<dbReference type="GeneID" id="108734891"/>
<dbReference type="GO" id="GO:0005576">
    <property type="term" value="C:extracellular region"/>
    <property type="evidence" value="ECO:0007669"/>
    <property type="project" value="InterPro"/>
</dbReference>
<accession>A0A1W4WDV7</accession>
<evidence type="ECO:0000313" key="6">
    <source>
        <dbReference type="Proteomes" id="UP000192223"/>
    </source>
</evidence>
<dbReference type="SUPFAM" id="SSF57625">
    <property type="entry name" value="Invertebrate chitin-binding proteins"/>
    <property type="match status" value="1"/>
</dbReference>
<dbReference type="CDD" id="cd00112">
    <property type="entry name" value="LDLa"/>
    <property type="match status" value="1"/>
</dbReference>
<evidence type="ECO:0000259" key="4">
    <source>
        <dbReference type="PROSITE" id="PS50940"/>
    </source>
</evidence>
<evidence type="ECO:0000256" key="1">
    <source>
        <dbReference type="ARBA" id="ARBA00023157"/>
    </source>
</evidence>
<dbReference type="InterPro" id="IPR002557">
    <property type="entry name" value="Chitin-bd_dom"/>
</dbReference>
<dbReference type="PROSITE" id="PS01209">
    <property type="entry name" value="LDLRA_1"/>
    <property type="match status" value="1"/>
</dbReference>
<dbReference type="AlphaFoldDB" id="A0A1W4WDV7"/>
<dbReference type="GO" id="GO:0016810">
    <property type="term" value="F:hydrolase activity, acting on carbon-nitrogen (but not peptide) bonds"/>
    <property type="evidence" value="ECO:0007669"/>
    <property type="project" value="InterPro"/>
</dbReference>
<protein>
    <submittedName>
        <fullName evidence="7">Uncharacterized protein LOC108734891 isoform X1</fullName>
    </submittedName>
</protein>
<dbReference type="OrthoDB" id="504708at2759"/>
<organism evidence="6 7">
    <name type="scientific">Agrilus planipennis</name>
    <name type="common">Emerald ash borer</name>
    <name type="synonym">Agrilus marcopoli</name>
    <dbReference type="NCBI Taxonomy" id="224129"/>
    <lineage>
        <taxon>Eukaryota</taxon>
        <taxon>Metazoa</taxon>
        <taxon>Ecdysozoa</taxon>
        <taxon>Arthropoda</taxon>
        <taxon>Hexapoda</taxon>
        <taxon>Insecta</taxon>
        <taxon>Pterygota</taxon>
        <taxon>Neoptera</taxon>
        <taxon>Endopterygota</taxon>
        <taxon>Coleoptera</taxon>
        <taxon>Polyphaga</taxon>
        <taxon>Elateriformia</taxon>
        <taxon>Buprestoidea</taxon>
        <taxon>Buprestidae</taxon>
        <taxon>Agrilinae</taxon>
        <taxon>Agrilus</taxon>
    </lineage>
</organism>
<evidence type="ECO:0000259" key="5">
    <source>
        <dbReference type="PROSITE" id="PS51677"/>
    </source>
</evidence>
<dbReference type="InterPro" id="IPR052740">
    <property type="entry name" value="CE4"/>
</dbReference>
<dbReference type="Gene3D" id="2.170.140.10">
    <property type="entry name" value="Chitin binding domain"/>
    <property type="match status" value="1"/>
</dbReference>
<dbReference type="SUPFAM" id="SSF88713">
    <property type="entry name" value="Glycoside hydrolase/deacetylase"/>
    <property type="match status" value="1"/>
</dbReference>
<dbReference type="InterPro" id="IPR002172">
    <property type="entry name" value="LDrepeatLR_classA_rpt"/>
</dbReference>
<dbReference type="SUPFAM" id="SSF57424">
    <property type="entry name" value="LDL receptor-like module"/>
    <property type="match status" value="1"/>
</dbReference>
<dbReference type="InterPro" id="IPR023415">
    <property type="entry name" value="LDLR_class-A_CS"/>
</dbReference>
<dbReference type="GO" id="GO:0005975">
    <property type="term" value="P:carbohydrate metabolic process"/>
    <property type="evidence" value="ECO:0007669"/>
    <property type="project" value="InterPro"/>
</dbReference>
<evidence type="ECO:0000256" key="3">
    <source>
        <dbReference type="SAM" id="SignalP"/>
    </source>
</evidence>
<feature type="disulfide bond" evidence="2">
    <location>
        <begin position="135"/>
        <end position="153"/>
    </location>
</feature>
<dbReference type="KEGG" id="apln:108734891"/>
<evidence type="ECO:0000256" key="2">
    <source>
        <dbReference type="PROSITE-ProRule" id="PRU00124"/>
    </source>
</evidence>
<dbReference type="Pfam" id="PF01607">
    <property type="entry name" value="CBM_14"/>
    <property type="match status" value="1"/>
</dbReference>
<proteinExistence type="predicted"/>
<dbReference type="InterPro" id="IPR036508">
    <property type="entry name" value="Chitin-bd_dom_sf"/>
</dbReference>
<dbReference type="Pfam" id="PF00057">
    <property type="entry name" value="Ldl_recept_a"/>
    <property type="match status" value="1"/>
</dbReference>
<dbReference type="PROSITE" id="PS50068">
    <property type="entry name" value="LDLRA_2"/>
    <property type="match status" value="1"/>
</dbReference>
<gene>
    <name evidence="7" type="primary">LOC108734891</name>
</gene>
<feature type="signal peptide" evidence="3">
    <location>
        <begin position="1"/>
        <end position="16"/>
    </location>
</feature>
<feature type="disulfide bond" evidence="2">
    <location>
        <begin position="128"/>
        <end position="140"/>
    </location>
</feature>